<proteinExistence type="predicted"/>
<gene>
    <name evidence="2" type="ORF">EV197_1960</name>
</gene>
<accession>A0A4Q7P3X1</accession>
<dbReference type="RefSeq" id="WP_130286516.1">
    <property type="nucleotide sequence ID" value="NZ_SGXE01000002.1"/>
</dbReference>
<comment type="caution">
    <text evidence="2">The sequence shown here is derived from an EMBL/GenBank/DDBJ whole genome shotgun (WGS) entry which is preliminary data.</text>
</comment>
<evidence type="ECO:0000313" key="2">
    <source>
        <dbReference type="EMBL" id="RZS93382.1"/>
    </source>
</evidence>
<evidence type="ECO:0000256" key="1">
    <source>
        <dbReference type="SAM" id="Phobius"/>
    </source>
</evidence>
<feature type="transmembrane region" description="Helical" evidence="1">
    <location>
        <begin position="20"/>
        <end position="41"/>
    </location>
</feature>
<feature type="transmembrane region" description="Helical" evidence="1">
    <location>
        <begin position="160"/>
        <end position="177"/>
    </location>
</feature>
<sequence>MHNLPHRINLFFKKDFRRRFILAIIVPLVLSIVYLVDFYALSGHTIITTISYSTPITVSQNVSGTSARKPRTIGHRYYTTSGHQFTITDYNLKSEKISLTISPLYKSVKMVISEGKTTRIASGLSGVSGFLFVICNVVMLVSLGYIYLVKTISDNARLNIIYLHVFLFFVWGYILFLF</sequence>
<name>A0A4Q7P3X1_9FLAO</name>
<keyword evidence="1" id="KW-1133">Transmembrane helix</keyword>
<dbReference type="EMBL" id="SGXE01000002">
    <property type="protein sequence ID" value="RZS93382.1"/>
    <property type="molecule type" value="Genomic_DNA"/>
</dbReference>
<organism evidence="2 3">
    <name type="scientific">Aquimarina brevivitae</name>
    <dbReference type="NCBI Taxonomy" id="323412"/>
    <lineage>
        <taxon>Bacteria</taxon>
        <taxon>Pseudomonadati</taxon>
        <taxon>Bacteroidota</taxon>
        <taxon>Flavobacteriia</taxon>
        <taxon>Flavobacteriales</taxon>
        <taxon>Flavobacteriaceae</taxon>
        <taxon>Aquimarina</taxon>
    </lineage>
</organism>
<protein>
    <submittedName>
        <fullName evidence="2">Uncharacterized protein</fullName>
    </submittedName>
</protein>
<keyword evidence="3" id="KW-1185">Reference proteome</keyword>
<keyword evidence="1" id="KW-0812">Transmembrane</keyword>
<keyword evidence="1" id="KW-0472">Membrane</keyword>
<evidence type="ECO:0000313" key="3">
    <source>
        <dbReference type="Proteomes" id="UP000292262"/>
    </source>
</evidence>
<feature type="transmembrane region" description="Helical" evidence="1">
    <location>
        <begin position="127"/>
        <end position="148"/>
    </location>
</feature>
<dbReference type="OrthoDB" id="10010257at2"/>
<dbReference type="Proteomes" id="UP000292262">
    <property type="component" value="Unassembled WGS sequence"/>
</dbReference>
<reference evidence="2 3" key="1">
    <citation type="submission" date="2019-02" db="EMBL/GenBank/DDBJ databases">
        <title>Genomic Encyclopedia of Type Strains, Phase IV (KMG-IV): sequencing the most valuable type-strain genomes for metagenomic binning, comparative biology and taxonomic classification.</title>
        <authorList>
            <person name="Goeker M."/>
        </authorList>
    </citation>
    <scope>NUCLEOTIDE SEQUENCE [LARGE SCALE GENOMIC DNA]</scope>
    <source>
        <strain evidence="2 3">DSM 17196</strain>
    </source>
</reference>
<dbReference type="AlphaFoldDB" id="A0A4Q7P3X1"/>